<dbReference type="AlphaFoldDB" id="A0A372IQR1"/>
<keyword evidence="2" id="KW-1185">Reference proteome</keyword>
<evidence type="ECO:0000313" key="2">
    <source>
        <dbReference type="Proteomes" id="UP000264702"/>
    </source>
</evidence>
<organism evidence="1 2">
    <name type="scientific">Paracidobacterium acidisoli</name>
    <dbReference type="NCBI Taxonomy" id="2303751"/>
    <lineage>
        <taxon>Bacteria</taxon>
        <taxon>Pseudomonadati</taxon>
        <taxon>Acidobacteriota</taxon>
        <taxon>Terriglobia</taxon>
        <taxon>Terriglobales</taxon>
        <taxon>Acidobacteriaceae</taxon>
        <taxon>Paracidobacterium</taxon>
    </lineage>
</organism>
<name>A0A372IQR1_9BACT</name>
<gene>
    <name evidence="1" type="ORF">D0Y96_10530</name>
</gene>
<protein>
    <submittedName>
        <fullName evidence="1">Uncharacterized protein</fullName>
    </submittedName>
</protein>
<reference evidence="1 2" key="1">
    <citation type="submission" date="2018-08" db="EMBL/GenBank/DDBJ databases">
        <title>Acidipila sp. 4G-K13, an acidobacterium isolated from forest soil.</title>
        <authorList>
            <person name="Gao Z.-H."/>
            <person name="Qiu L.-H."/>
        </authorList>
    </citation>
    <scope>NUCLEOTIDE SEQUENCE [LARGE SCALE GENOMIC DNA]</scope>
    <source>
        <strain evidence="1 2">4G-K13</strain>
    </source>
</reference>
<evidence type="ECO:0000313" key="1">
    <source>
        <dbReference type="EMBL" id="RFU17119.1"/>
    </source>
</evidence>
<proteinExistence type="predicted"/>
<dbReference type="EMBL" id="QVQT01000003">
    <property type="protein sequence ID" value="RFU17119.1"/>
    <property type="molecule type" value="Genomic_DNA"/>
</dbReference>
<comment type="caution">
    <text evidence="1">The sequence shown here is derived from an EMBL/GenBank/DDBJ whole genome shotgun (WGS) entry which is preliminary data.</text>
</comment>
<sequence length="84" mass="9583">MLAHAEELKGFGLTLEEHELVSKDAKTTIAAIGLAIQIARELRHEGMLRKLILYLHELAISRDEILRLRLAEPEDVDKILNEKE</sequence>
<dbReference type="Proteomes" id="UP000264702">
    <property type="component" value="Unassembled WGS sequence"/>
</dbReference>
<dbReference type="RefSeq" id="WP_147325005.1">
    <property type="nucleotide sequence ID" value="NZ_QVQT02000003.1"/>
</dbReference>
<accession>A0A372IQR1</accession>